<proteinExistence type="predicted"/>
<feature type="chain" id="PRO_5047385904" evidence="1">
    <location>
        <begin position="24"/>
        <end position="209"/>
    </location>
</feature>
<gene>
    <name evidence="2" type="ORF">GTP69_05985</name>
</gene>
<dbReference type="RefSeq" id="WP_161054023.1">
    <property type="nucleotide sequence ID" value="NZ_WWCT01000003.1"/>
</dbReference>
<dbReference type="Proteomes" id="UP000642144">
    <property type="component" value="Unassembled WGS sequence"/>
</dbReference>
<sequence length="209" mass="22710">MRLSLTSSAFFAALLLANAPVRATETITWMMSDFPPVGELIDGKPGNGMADQVVRYLVADRLGPARLLCQRAAHTRPGKAGLFPQRLPAAPTATDRPAMLALNRADYTIELDFVMTHAILQSPELASLKSLPLAGGPGLLVGGIACPRTAWGREAIRHIDTLLASPEGAAALSQAQMRWISKDATQRYGAAMKEFFRQLETPQVQEYRR</sequence>
<keyword evidence="3" id="KW-1185">Reference proteome</keyword>
<dbReference type="EMBL" id="WWCT01000003">
    <property type="protein sequence ID" value="MYN25949.1"/>
    <property type="molecule type" value="Genomic_DNA"/>
</dbReference>
<reference evidence="2 3" key="1">
    <citation type="submission" date="2019-12" db="EMBL/GenBank/DDBJ databases">
        <title>Novel species isolated from a subtropical stream in China.</title>
        <authorList>
            <person name="Lu H."/>
        </authorList>
    </citation>
    <scope>NUCLEOTIDE SEQUENCE [LARGE SCALE GENOMIC DNA]</scope>
    <source>
        <strain evidence="2 3">CY42W</strain>
    </source>
</reference>
<keyword evidence="1" id="KW-0732">Signal</keyword>
<feature type="signal peptide" evidence="1">
    <location>
        <begin position="1"/>
        <end position="23"/>
    </location>
</feature>
<evidence type="ECO:0000313" key="3">
    <source>
        <dbReference type="Proteomes" id="UP000642144"/>
    </source>
</evidence>
<organism evidence="2 3">
    <name type="scientific">Duganella levis</name>
    <dbReference type="NCBI Taxonomy" id="2692169"/>
    <lineage>
        <taxon>Bacteria</taxon>
        <taxon>Pseudomonadati</taxon>
        <taxon>Pseudomonadota</taxon>
        <taxon>Betaproteobacteria</taxon>
        <taxon>Burkholderiales</taxon>
        <taxon>Oxalobacteraceae</taxon>
        <taxon>Telluria group</taxon>
        <taxon>Duganella</taxon>
    </lineage>
</organism>
<name>A0ABW9VWJ8_9BURK</name>
<protein>
    <submittedName>
        <fullName evidence="2">Uncharacterized protein</fullName>
    </submittedName>
</protein>
<comment type="caution">
    <text evidence="2">The sequence shown here is derived from an EMBL/GenBank/DDBJ whole genome shotgun (WGS) entry which is preliminary data.</text>
</comment>
<evidence type="ECO:0000256" key="1">
    <source>
        <dbReference type="SAM" id="SignalP"/>
    </source>
</evidence>
<accession>A0ABW9VWJ8</accession>
<evidence type="ECO:0000313" key="2">
    <source>
        <dbReference type="EMBL" id="MYN25949.1"/>
    </source>
</evidence>